<evidence type="ECO:0000313" key="1">
    <source>
        <dbReference type="EMBL" id="SVA46918.1"/>
    </source>
</evidence>
<accession>A0A381W4M9</accession>
<dbReference type="AlphaFoldDB" id="A0A381W4M9"/>
<organism evidence="1">
    <name type="scientific">marine metagenome</name>
    <dbReference type="NCBI Taxonomy" id="408172"/>
    <lineage>
        <taxon>unclassified sequences</taxon>
        <taxon>metagenomes</taxon>
        <taxon>ecological metagenomes</taxon>
    </lineage>
</organism>
<proteinExistence type="predicted"/>
<protein>
    <submittedName>
        <fullName evidence="1">Uncharacterized protein</fullName>
    </submittedName>
</protein>
<gene>
    <name evidence="1" type="ORF">METZ01_LOCUS99772</name>
</gene>
<sequence>MGQFKKMVINEMDSTNCAMDTAIQAIEALRADDKVIARWNKTCVAQSNQMNATARGRHFIAKHGDPIDQLNNPTDAFRKWG</sequence>
<name>A0A381W4M9_9ZZZZ</name>
<dbReference type="EMBL" id="UINC01010556">
    <property type="protein sequence ID" value="SVA46918.1"/>
    <property type="molecule type" value="Genomic_DNA"/>
</dbReference>
<reference evidence="1" key="1">
    <citation type="submission" date="2018-05" db="EMBL/GenBank/DDBJ databases">
        <authorList>
            <person name="Lanie J.A."/>
            <person name="Ng W.-L."/>
            <person name="Kazmierczak K.M."/>
            <person name="Andrzejewski T.M."/>
            <person name="Davidsen T.M."/>
            <person name="Wayne K.J."/>
            <person name="Tettelin H."/>
            <person name="Glass J.I."/>
            <person name="Rusch D."/>
            <person name="Podicherti R."/>
            <person name="Tsui H.-C.T."/>
            <person name="Winkler M.E."/>
        </authorList>
    </citation>
    <scope>NUCLEOTIDE SEQUENCE</scope>
</reference>